<sequence>MNSRTALITGGAQGIGAKVAHTLANRGWRVLVADLNEGPAKELADELNGSFPAAAPHLGFGVDVADEDSVLNLFTALSSETDRLDGLVNCAGNILRQPAEELDIKQWRRLLDIHLTGSVLMAKNAFPLLKTGSGSIVNIASVGSTFGLPGRSAYATAKTGMLGLTRTLAVEWGPHGIRVNAVAPGYVNTEMVRSGLRNGTLSEQALMGRTPLGRLAEPKEIAAVIAFLLSTDASFVHGEVIKVDGGLTIDGTFSQ</sequence>
<gene>
    <name evidence="2" type="ORF">KSW38_00750</name>
</gene>
<dbReference type="RefSeq" id="WP_216921535.1">
    <property type="nucleotide sequence ID" value="NZ_JAHOPC010000001.1"/>
</dbReference>
<dbReference type="InterPro" id="IPR002347">
    <property type="entry name" value="SDR_fam"/>
</dbReference>
<keyword evidence="3" id="KW-1185">Reference proteome</keyword>
<dbReference type="Pfam" id="PF13561">
    <property type="entry name" value="adh_short_C2"/>
    <property type="match status" value="1"/>
</dbReference>
<dbReference type="Proteomes" id="UP000824166">
    <property type="component" value="Unassembled WGS sequence"/>
</dbReference>
<organism evidence="2 3">
    <name type="scientific">Paenarthrobacter aromaticivorans</name>
    <dbReference type="NCBI Taxonomy" id="2849150"/>
    <lineage>
        <taxon>Bacteria</taxon>
        <taxon>Bacillati</taxon>
        <taxon>Actinomycetota</taxon>
        <taxon>Actinomycetes</taxon>
        <taxon>Micrococcales</taxon>
        <taxon>Micrococcaceae</taxon>
        <taxon>Paenarthrobacter</taxon>
    </lineage>
</organism>
<evidence type="ECO:0000313" key="3">
    <source>
        <dbReference type="Proteomes" id="UP000824166"/>
    </source>
</evidence>
<comment type="caution">
    <text evidence="2">The sequence shown here is derived from an EMBL/GenBank/DDBJ whole genome shotgun (WGS) entry which is preliminary data.</text>
</comment>
<reference evidence="2 3" key="1">
    <citation type="submission" date="2021-06" db="EMBL/GenBank/DDBJ databases">
        <authorList>
            <person name="Jeong J.W."/>
        </authorList>
    </citation>
    <scope>NUCLEOTIDE SEQUENCE [LARGE SCALE GENOMIC DNA]</scope>
    <source>
        <strain evidence="2 3">MMS21-TAE1-1</strain>
    </source>
</reference>
<proteinExistence type="inferred from homology"/>
<protein>
    <submittedName>
        <fullName evidence="2">SDR family oxidoreductase</fullName>
    </submittedName>
</protein>
<dbReference type="InterPro" id="IPR020904">
    <property type="entry name" value="Sc_DH/Rdtase_CS"/>
</dbReference>
<name>A0ABS6HZA4_9MICC</name>
<accession>A0ABS6HZA4</accession>
<dbReference type="CDD" id="cd05233">
    <property type="entry name" value="SDR_c"/>
    <property type="match status" value="1"/>
</dbReference>
<evidence type="ECO:0000256" key="1">
    <source>
        <dbReference type="ARBA" id="ARBA00006484"/>
    </source>
</evidence>
<dbReference type="EMBL" id="JAHOPC010000001">
    <property type="protein sequence ID" value="MBU8864825.1"/>
    <property type="molecule type" value="Genomic_DNA"/>
</dbReference>
<dbReference type="PANTHER" id="PTHR42760:SF129">
    <property type="entry name" value="OXIDOREDUCTASE"/>
    <property type="match status" value="1"/>
</dbReference>
<dbReference type="PROSITE" id="PS00061">
    <property type="entry name" value="ADH_SHORT"/>
    <property type="match status" value="1"/>
</dbReference>
<comment type="similarity">
    <text evidence="1">Belongs to the short-chain dehydrogenases/reductases (SDR) family.</text>
</comment>
<evidence type="ECO:0000313" key="2">
    <source>
        <dbReference type="EMBL" id="MBU8864825.1"/>
    </source>
</evidence>
<dbReference type="PANTHER" id="PTHR42760">
    <property type="entry name" value="SHORT-CHAIN DEHYDROGENASES/REDUCTASES FAMILY MEMBER"/>
    <property type="match status" value="1"/>
</dbReference>